<proteinExistence type="predicted"/>
<evidence type="ECO:0000313" key="2">
    <source>
        <dbReference type="Proteomes" id="UP000238916"/>
    </source>
</evidence>
<accession>A0A2U3L0L1</accession>
<dbReference type="Proteomes" id="UP000238916">
    <property type="component" value="Unassembled WGS sequence"/>
</dbReference>
<gene>
    <name evidence="1" type="ORF">SBF1_3270006</name>
</gene>
<evidence type="ECO:0000313" key="1">
    <source>
        <dbReference type="EMBL" id="SPF45380.1"/>
    </source>
</evidence>
<reference evidence="2" key="1">
    <citation type="submission" date="2018-02" db="EMBL/GenBank/DDBJ databases">
        <authorList>
            <person name="Hausmann B."/>
        </authorList>
    </citation>
    <scope>NUCLEOTIDE SEQUENCE [LARGE SCALE GENOMIC DNA]</scope>
    <source>
        <strain evidence="2">Peat soil MAG SbF1</strain>
    </source>
</reference>
<organism evidence="1 2">
    <name type="scientific">Candidatus Desulfosporosinus infrequens</name>
    <dbReference type="NCBI Taxonomy" id="2043169"/>
    <lineage>
        <taxon>Bacteria</taxon>
        <taxon>Bacillati</taxon>
        <taxon>Bacillota</taxon>
        <taxon>Clostridia</taxon>
        <taxon>Eubacteriales</taxon>
        <taxon>Desulfitobacteriaceae</taxon>
        <taxon>Desulfosporosinus</taxon>
    </lineage>
</organism>
<sequence length="39" mass="4500">MNAIIPGERNEPDVQLGNNHHLEILSLVDKYAQYLKKTH</sequence>
<dbReference type="AlphaFoldDB" id="A0A2U3L0L1"/>
<name>A0A2U3L0L1_9FIRM</name>
<dbReference type="EMBL" id="OMOF01000254">
    <property type="protein sequence ID" value="SPF45380.1"/>
    <property type="molecule type" value="Genomic_DNA"/>
</dbReference>
<protein>
    <submittedName>
        <fullName evidence="1">Uncharacterized protein</fullName>
    </submittedName>
</protein>